<protein>
    <submittedName>
        <fullName evidence="2">Uncharacterized protein</fullName>
    </submittedName>
</protein>
<organism evidence="2 3">
    <name type="scientific">Lentinula guzmanii</name>
    <dbReference type="NCBI Taxonomy" id="2804957"/>
    <lineage>
        <taxon>Eukaryota</taxon>
        <taxon>Fungi</taxon>
        <taxon>Dikarya</taxon>
        <taxon>Basidiomycota</taxon>
        <taxon>Agaricomycotina</taxon>
        <taxon>Agaricomycetes</taxon>
        <taxon>Agaricomycetidae</taxon>
        <taxon>Agaricales</taxon>
        <taxon>Marasmiineae</taxon>
        <taxon>Omphalotaceae</taxon>
        <taxon>Lentinula</taxon>
    </lineage>
</organism>
<comment type="caution">
    <text evidence="2">The sequence shown here is derived from an EMBL/GenBank/DDBJ whole genome shotgun (WGS) entry which is preliminary data.</text>
</comment>
<evidence type="ECO:0000256" key="1">
    <source>
        <dbReference type="SAM" id="MobiDB-lite"/>
    </source>
</evidence>
<evidence type="ECO:0000313" key="3">
    <source>
        <dbReference type="Proteomes" id="UP001176059"/>
    </source>
</evidence>
<dbReference type="Proteomes" id="UP001176059">
    <property type="component" value="Unassembled WGS sequence"/>
</dbReference>
<feature type="region of interest" description="Disordered" evidence="1">
    <location>
        <begin position="1"/>
        <end position="24"/>
    </location>
</feature>
<evidence type="ECO:0000313" key="2">
    <source>
        <dbReference type="EMBL" id="KAJ3721367.1"/>
    </source>
</evidence>
<gene>
    <name evidence="2" type="ORF">DFJ43DRAFT_1094836</name>
</gene>
<proteinExistence type="predicted"/>
<keyword evidence="3" id="KW-1185">Reference proteome</keyword>
<feature type="compositionally biased region" description="Low complexity" evidence="1">
    <location>
        <begin position="9"/>
        <end position="24"/>
    </location>
</feature>
<sequence>MQRSVSPNSVVSEASMYSASSHASYAKRVERRFVQAWKTITGATRKSERTSFIPPGFALVNVTKRRSIMFA</sequence>
<reference evidence="2" key="1">
    <citation type="submission" date="2022-08" db="EMBL/GenBank/DDBJ databases">
        <authorList>
            <consortium name="DOE Joint Genome Institute"/>
            <person name="Min B."/>
            <person name="Sierra-Patev S."/>
            <person name="Naranjo-Ortiz M."/>
            <person name="Looney B."/>
            <person name="Konkel Z."/>
            <person name="Slot J.C."/>
            <person name="Sakamoto Y."/>
            <person name="Steenwyk J.L."/>
            <person name="Rokas A."/>
            <person name="Carro J."/>
            <person name="Camarero S."/>
            <person name="Ferreira P."/>
            <person name="Molpeceres G."/>
            <person name="Ruiz-duenas F.J."/>
            <person name="Serrano A."/>
            <person name="Henrissat B."/>
            <person name="Drula E."/>
            <person name="Hughes K.W."/>
            <person name="Mata J.L."/>
            <person name="Ishikawa N.K."/>
            <person name="Vargas-Isla R."/>
            <person name="Ushijima S."/>
            <person name="Smith C.A."/>
            <person name="Ahrendt S."/>
            <person name="Andreopoulos W."/>
            <person name="He G."/>
            <person name="LaButti K."/>
            <person name="Lipzen A."/>
            <person name="Ng V."/>
            <person name="Riley R."/>
            <person name="Sandor L."/>
            <person name="Barry K."/>
            <person name="Martinez A.T."/>
            <person name="Xiao Y."/>
            <person name="Gibbons J.G."/>
            <person name="Terashima K."/>
            <person name="Hibbett D.S."/>
            <person name="Grigoriev I.V."/>
        </authorList>
    </citation>
    <scope>NUCLEOTIDE SEQUENCE</scope>
    <source>
        <strain evidence="2">ET3784</strain>
    </source>
</reference>
<accession>A0AA38MWF6</accession>
<reference evidence="2" key="2">
    <citation type="journal article" date="2023" name="Proc. Natl. Acad. Sci. U.S.A.">
        <title>A global phylogenomic analysis of the shiitake genus Lentinula.</title>
        <authorList>
            <person name="Sierra-Patev S."/>
            <person name="Min B."/>
            <person name="Naranjo-Ortiz M."/>
            <person name="Looney B."/>
            <person name="Konkel Z."/>
            <person name="Slot J.C."/>
            <person name="Sakamoto Y."/>
            <person name="Steenwyk J.L."/>
            <person name="Rokas A."/>
            <person name="Carro J."/>
            <person name="Camarero S."/>
            <person name="Ferreira P."/>
            <person name="Molpeceres G."/>
            <person name="Ruiz-Duenas F.J."/>
            <person name="Serrano A."/>
            <person name="Henrissat B."/>
            <person name="Drula E."/>
            <person name="Hughes K.W."/>
            <person name="Mata J.L."/>
            <person name="Ishikawa N.K."/>
            <person name="Vargas-Isla R."/>
            <person name="Ushijima S."/>
            <person name="Smith C.A."/>
            <person name="Donoghue J."/>
            <person name="Ahrendt S."/>
            <person name="Andreopoulos W."/>
            <person name="He G."/>
            <person name="LaButti K."/>
            <person name="Lipzen A."/>
            <person name="Ng V."/>
            <person name="Riley R."/>
            <person name="Sandor L."/>
            <person name="Barry K."/>
            <person name="Martinez A.T."/>
            <person name="Xiao Y."/>
            <person name="Gibbons J.G."/>
            <person name="Terashima K."/>
            <person name="Grigoriev I.V."/>
            <person name="Hibbett D."/>
        </authorList>
    </citation>
    <scope>NUCLEOTIDE SEQUENCE</scope>
    <source>
        <strain evidence="2">ET3784</strain>
    </source>
</reference>
<dbReference type="EMBL" id="JANVFO010000059">
    <property type="protein sequence ID" value="KAJ3721367.1"/>
    <property type="molecule type" value="Genomic_DNA"/>
</dbReference>
<name>A0AA38MWF6_9AGAR</name>
<dbReference type="AlphaFoldDB" id="A0AA38MWF6"/>